<reference evidence="9" key="1">
    <citation type="submission" date="2020-10" db="EMBL/GenBank/DDBJ databases">
        <authorList>
            <person name="Gilroy R."/>
        </authorList>
    </citation>
    <scope>NUCLEOTIDE SEQUENCE</scope>
    <source>
        <strain evidence="9">E3-2379</strain>
    </source>
</reference>
<evidence type="ECO:0000313" key="10">
    <source>
        <dbReference type="Proteomes" id="UP000823618"/>
    </source>
</evidence>
<organism evidence="9 10">
    <name type="scientific">Candidatus Scybalomonas excrementavium</name>
    <dbReference type="NCBI Taxonomy" id="2840943"/>
    <lineage>
        <taxon>Bacteria</taxon>
        <taxon>Bacillati</taxon>
        <taxon>Bacillota</taxon>
        <taxon>Clostridia</taxon>
        <taxon>Lachnospirales</taxon>
        <taxon>Lachnospiraceae</taxon>
        <taxon>Lachnospiraceae incertae sedis</taxon>
        <taxon>Candidatus Scybalomonas</taxon>
    </lineage>
</organism>
<dbReference type="Gene3D" id="3.90.1720.10">
    <property type="entry name" value="endopeptidase domain like (from Nostoc punctiforme)"/>
    <property type="match status" value="1"/>
</dbReference>
<sequence length="425" mass="46465">MKKSLLKVSTFALTIAGCLVFGTTEAKADNTLPTTEVGGLSFSLDMMHTPEEDVQVPQDDPLAAGATDVKEVTDIPEVKEEQTEEKEQKKEQKEELSKYEEVVVAKVTKYLNIRKKPSEDSEIIGKLYKGSAGTILKTKKSGWTKIESGSVIGWVKSEFTVTGEHLEEYADTVCKKVATVTTQTLKVREKATQDSRVVTLVGEGETYHVLKEKKDWVAIKVEDGMKGYVSKEYVELDYDFDKAISIEEERQAEEEAARALEEQQAQQNEDSTSSSTNDSQNDSNVVDSDTNDVSESASNSSVSTTSTTRQNIVNFALQFVGNPYVYGGTSLTNGADCSGFTQAVYRNFGISINRTSRDQASNGTAVSLSNVQPGDLIFYKNGSSIGHVALYIGNGQVVHASSPTSGIKVSNMYYRTPYCARNILG</sequence>
<dbReference type="PANTHER" id="PTHR47053">
    <property type="entry name" value="MUREIN DD-ENDOPEPTIDASE MEPH-RELATED"/>
    <property type="match status" value="1"/>
</dbReference>
<accession>A0A9D9N7S3</accession>
<feature type="compositionally biased region" description="Basic and acidic residues" evidence="5">
    <location>
        <begin position="68"/>
        <end position="94"/>
    </location>
</feature>
<dbReference type="Proteomes" id="UP000823618">
    <property type="component" value="Unassembled WGS sequence"/>
</dbReference>
<feature type="compositionally biased region" description="Low complexity" evidence="5">
    <location>
        <begin position="262"/>
        <end position="305"/>
    </location>
</feature>
<evidence type="ECO:0000256" key="1">
    <source>
        <dbReference type="ARBA" id="ARBA00007074"/>
    </source>
</evidence>
<dbReference type="EMBL" id="JADIML010000147">
    <property type="protein sequence ID" value="MBO8463354.1"/>
    <property type="molecule type" value="Genomic_DNA"/>
</dbReference>
<feature type="domain" description="NlpC/P60" evidence="8">
    <location>
        <begin position="306"/>
        <end position="425"/>
    </location>
</feature>
<feature type="domain" description="SH3b" evidence="7">
    <location>
        <begin position="97"/>
        <end position="164"/>
    </location>
</feature>
<dbReference type="InterPro" id="IPR038765">
    <property type="entry name" value="Papain-like_cys_pep_sf"/>
</dbReference>
<dbReference type="Gene3D" id="2.30.30.40">
    <property type="entry name" value="SH3 Domains"/>
    <property type="match status" value="2"/>
</dbReference>
<evidence type="ECO:0000256" key="4">
    <source>
        <dbReference type="ARBA" id="ARBA00022807"/>
    </source>
</evidence>
<evidence type="ECO:0000259" key="7">
    <source>
        <dbReference type="PROSITE" id="PS51781"/>
    </source>
</evidence>
<keyword evidence="2" id="KW-0645">Protease</keyword>
<evidence type="ECO:0000256" key="6">
    <source>
        <dbReference type="SAM" id="SignalP"/>
    </source>
</evidence>
<dbReference type="InterPro" id="IPR051202">
    <property type="entry name" value="Peptidase_C40"/>
</dbReference>
<dbReference type="AlphaFoldDB" id="A0A9D9N7S3"/>
<dbReference type="PROSITE" id="PS51935">
    <property type="entry name" value="NLPC_P60"/>
    <property type="match status" value="1"/>
</dbReference>
<dbReference type="PROSITE" id="PS51781">
    <property type="entry name" value="SH3B"/>
    <property type="match status" value="2"/>
</dbReference>
<keyword evidence="6" id="KW-0732">Signal</keyword>
<protein>
    <submittedName>
        <fullName evidence="9">C40 family peptidase</fullName>
    </submittedName>
</protein>
<proteinExistence type="inferred from homology"/>
<dbReference type="PROSITE" id="PS51257">
    <property type="entry name" value="PROKAR_LIPOPROTEIN"/>
    <property type="match status" value="1"/>
</dbReference>
<dbReference type="SMART" id="SM00287">
    <property type="entry name" value="SH3b"/>
    <property type="match status" value="2"/>
</dbReference>
<dbReference type="InterPro" id="IPR000064">
    <property type="entry name" value="NLP_P60_dom"/>
</dbReference>
<name>A0A9D9N7S3_9FIRM</name>
<comment type="similarity">
    <text evidence="1">Belongs to the peptidase C40 family.</text>
</comment>
<dbReference type="GO" id="GO:0006508">
    <property type="term" value="P:proteolysis"/>
    <property type="evidence" value="ECO:0007669"/>
    <property type="project" value="UniProtKB-KW"/>
</dbReference>
<feature type="domain" description="SH3b" evidence="7">
    <location>
        <begin position="175"/>
        <end position="238"/>
    </location>
</feature>
<feature type="region of interest" description="Disordered" evidence="5">
    <location>
        <begin position="66"/>
        <end position="94"/>
    </location>
</feature>
<feature type="chain" id="PRO_5038855473" evidence="6">
    <location>
        <begin position="29"/>
        <end position="425"/>
    </location>
</feature>
<dbReference type="Pfam" id="PF00877">
    <property type="entry name" value="NLPC_P60"/>
    <property type="match status" value="1"/>
</dbReference>
<feature type="region of interest" description="Disordered" evidence="5">
    <location>
        <begin position="250"/>
        <end position="305"/>
    </location>
</feature>
<dbReference type="GO" id="GO:0008234">
    <property type="term" value="F:cysteine-type peptidase activity"/>
    <property type="evidence" value="ECO:0007669"/>
    <property type="project" value="UniProtKB-KW"/>
</dbReference>
<evidence type="ECO:0000256" key="2">
    <source>
        <dbReference type="ARBA" id="ARBA00022670"/>
    </source>
</evidence>
<keyword evidence="4" id="KW-0788">Thiol protease</keyword>
<evidence type="ECO:0000313" key="9">
    <source>
        <dbReference type="EMBL" id="MBO8463354.1"/>
    </source>
</evidence>
<dbReference type="InterPro" id="IPR003646">
    <property type="entry name" value="SH3-like_bac-type"/>
</dbReference>
<dbReference type="PANTHER" id="PTHR47053:SF1">
    <property type="entry name" value="MUREIN DD-ENDOPEPTIDASE MEPH-RELATED"/>
    <property type="match status" value="1"/>
</dbReference>
<comment type="caution">
    <text evidence="9">The sequence shown here is derived from an EMBL/GenBank/DDBJ whole genome shotgun (WGS) entry which is preliminary data.</text>
</comment>
<reference evidence="9" key="2">
    <citation type="journal article" date="2021" name="PeerJ">
        <title>Extensive microbial diversity within the chicken gut microbiome revealed by metagenomics and culture.</title>
        <authorList>
            <person name="Gilroy R."/>
            <person name="Ravi A."/>
            <person name="Getino M."/>
            <person name="Pursley I."/>
            <person name="Horton D.L."/>
            <person name="Alikhan N.F."/>
            <person name="Baker D."/>
            <person name="Gharbi K."/>
            <person name="Hall N."/>
            <person name="Watson M."/>
            <person name="Adriaenssens E.M."/>
            <person name="Foster-Nyarko E."/>
            <person name="Jarju S."/>
            <person name="Secka A."/>
            <person name="Antonio M."/>
            <person name="Oren A."/>
            <person name="Chaudhuri R.R."/>
            <person name="La Ragione R."/>
            <person name="Hildebrand F."/>
            <person name="Pallen M.J."/>
        </authorList>
    </citation>
    <scope>NUCLEOTIDE SEQUENCE</scope>
    <source>
        <strain evidence="9">E3-2379</strain>
    </source>
</reference>
<feature type="compositionally biased region" description="Basic and acidic residues" evidence="5">
    <location>
        <begin position="250"/>
        <end position="261"/>
    </location>
</feature>
<evidence type="ECO:0000256" key="3">
    <source>
        <dbReference type="ARBA" id="ARBA00022801"/>
    </source>
</evidence>
<evidence type="ECO:0000259" key="8">
    <source>
        <dbReference type="PROSITE" id="PS51935"/>
    </source>
</evidence>
<feature type="signal peptide" evidence="6">
    <location>
        <begin position="1"/>
        <end position="28"/>
    </location>
</feature>
<keyword evidence="3" id="KW-0378">Hydrolase</keyword>
<dbReference type="Pfam" id="PF08239">
    <property type="entry name" value="SH3_3"/>
    <property type="match status" value="2"/>
</dbReference>
<dbReference type="SUPFAM" id="SSF54001">
    <property type="entry name" value="Cysteine proteinases"/>
    <property type="match status" value="1"/>
</dbReference>
<evidence type="ECO:0000256" key="5">
    <source>
        <dbReference type="SAM" id="MobiDB-lite"/>
    </source>
</evidence>
<gene>
    <name evidence="9" type="ORF">IAC13_05415</name>
</gene>